<reference evidence="2" key="1">
    <citation type="submission" date="2020-02" db="EMBL/GenBank/DDBJ databases">
        <authorList>
            <person name="Meier V. D."/>
        </authorList>
    </citation>
    <scope>NUCLEOTIDE SEQUENCE</scope>
    <source>
        <strain evidence="2">AVDCRST_MAG08</strain>
    </source>
</reference>
<dbReference type="Pfam" id="PF25182">
    <property type="entry name" value="NonGDSL"/>
    <property type="match status" value="1"/>
</dbReference>
<dbReference type="GO" id="GO:0004622">
    <property type="term" value="F:phosphatidylcholine lysophospholipase activity"/>
    <property type="evidence" value="ECO:0007669"/>
    <property type="project" value="TreeGrafter"/>
</dbReference>
<dbReference type="InterPro" id="IPR036514">
    <property type="entry name" value="SGNH_hydro_sf"/>
</dbReference>
<dbReference type="PANTHER" id="PTHR30383">
    <property type="entry name" value="THIOESTERASE 1/PROTEASE 1/LYSOPHOSPHOLIPASE L1"/>
    <property type="match status" value="1"/>
</dbReference>
<sequence length="256" mass="26227">MRTMIVFLAAMLAVAAPVPAAAQAPAPSARADCPPVPVAAVPLPASRAALRAEGPLTVVAFGSSSTEGAGASTPGHAYPARLEALLRAALPGRAVRVLNRGIGGQDVGEMLARLDADVLPEHPDLVVWQAGANAALRGMDPQAFRDTLAEGIARLRASGTDVVLMDSQLAPVVLSRPLYPQLAAALRDVAAARSVPVFSRAELMRAWEAAGTSPMDMLHADGLHHNDRGYACLAEALAASIVGGLRAPAPVVATGR</sequence>
<dbReference type="EMBL" id="CADCTG010000113">
    <property type="protein sequence ID" value="CAA9231276.1"/>
    <property type="molecule type" value="Genomic_DNA"/>
</dbReference>
<dbReference type="Gene3D" id="3.40.50.1110">
    <property type="entry name" value="SGNH hydrolase"/>
    <property type="match status" value="1"/>
</dbReference>
<keyword evidence="1" id="KW-0732">Signal</keyword>
<evidence type="ECO:0000313" key="2">
    <source>
        <dbReference type="EMBL" id="CAA9231276.1"/>
    </source>
</evidence>
<dbReference type="AlphaFoldDB" id="A0A6J4HQX0"/>
<dbReference type="PANTHER" id="PTHR30383:SF5">
    <property type="entry name" value="SGNH HYDROLASE-TYPE ESTERASE DOMAIN-CONTAINING PROTEIN"/>
    <property type="match status" value="1"/>
</dbReference>
<organism evidence="2">
    <name type="scientific">uncultured Acetobacteraceae bacterium</name>
    <dbReference type="NCBI Taxonomy" id="169975"/>
    <lineage>
        <taxon>Bacteria</taxon>
        <taxon>Pseudomonadati</taxon>
        <taxon>Pseudomonadota</taxon>
        <taxon>Alphaproteobacteria</taxon>
        <taxon>Acetobacterales</taxon>
        <taxon>Acetobacteraceae</taxon>
        <taxon>environmental samples</taxon>
    </lineage>
</organism>
<dbReference type="InterPro" id="IPR057572">
    <property type="entry name" value="NonGDSL"/>
</dbReference>
<feature type="signal peptide" evidence="1">
    <location>
        <begin position="1"/>
        <end position="20"/>
    </location>
</feature>
<protein>
    <submittedName>
        <fullName evidence="2">Uncharacterized protein</fullName>
    </submittedName>
</protein>
<dbReference type="InterPro" id="IPR051532">
    <property type="entry name" value="Ester_Hydrolysis_Enzymes"/>
</dbReference>
<feature type="chain" id="PRO_5027031647" evidence="1">
    <location>
        <begin position="21"/>
        <end position="256"/>
    </location>
</feature>
<evidence type="ECO:0000256" key="1">
    <source>
        <dbReference type="SAM" id="SignalP"/>
    </source>
</evidence>
<dbReference type="SUPFAM" id="SSF52266">
    <property type="entry name" value="SGNH hydrolase"/>
    <property type="match status" value="1"/>
</dbReference>
<proteinExistence type="predicted"/>
<gene>
    <name evidence="2" type="ORF">AVDCRST_MAG08-1116</name>
</gene>
<accession>A0A6J4HQX0</accession>
<name>A0A6J4HQX0_9PROT</name>